<dbReference type="Proteomes" id="UP000031829">
    <property type="component" value="Chromosome"/>
</dbReference>
<dbReference type="NCBIfam" id="NF005559">
    <property type="entry name" value="PRK07231.1"/>
    <property type="match status" value="1"/>
</dbReference>
<gene>
    <name evidence="6" type="ORF">BG04_2548</name>
</gene>
<dbReference type="InterPro" id="IPR050259">
    <property type="entry name" value="SDR"/>
</dbReference>
<accession>A0A0B6AP35</accession>
<dbReference type="GeneID" id="93640619"/>
<dbReference type="KEGG" id="bmeg:BG04_2548"/>
<evidence type="ECO:0000256" key="1">
    <source>
        <dbReference type="ARBA" id="ARBA00006484"/>
    </source>
</evidence>
<dbReference type="Gene3D" id="3.40.50.720">
    <property type="entry name" value="NAD(P)-binding Rossmann-like Domain"/>
    <property type="match status" value="1"/>
</dbReference>
<comment type="catalytic activity">
    <reaction evidence="5">
        <text>D-glucose + NAD(+) = D-glucono-1,5-lactone + NADH + H(+)</text>
        <dbReference type="Rhea" id="RHEA:14293"/>
        <dbReference type="ChEBI" id="CHEBI:4167"/>
        <dbReference type="ChEBI" id="CHEBI:15378"/>
        <dbReference type="ChEBI" id="CHEBI:16217"/>
        <dbReference type="ChEBI" id="CHEBI:57540"/>
        <dbReference type="ChEBI" id="CHEBI:57945"/>
        <dbReference type="EC" id="1.1.1.47"/>
    </reaction>
</comment>
<dbReference type="GO" id="GO:0032787">
    <property type="term" value="P:monocarboxylic acid metabolic process"/>
    <property type="evidence" value="ECO:0007669"/>
    <property type="project" value="UniProtKB-ARBA"/>
</dbReference>
<organism evidence="6 7">
    <name type="scientific">Priestia megaterium (strain ATCC 14581 / DSM 32 / CCUG 1817 / JCM 2506 / NBRC 15308 / NCIMB 9376 / NCTC 10342 / NRRL B-14308 / VKM B-512 / Ford 19)</name>
    <name type="common">Bacillus megaterium</name>
    <dbReference type="NCBI Taxonomy" id="1348623"/>
    <lineage>
        <taxon>Bacteria</taxon>
        <taxon>Bacillati</taxon>
        <taxon>Bacillota</taxon>
        <taxon>Bacilli</taxon>
        <taxon>Bacillales</taxon>
        <taxon>Bacillaceae</taxon>
        <taxon>Priestia</taxon>
    </lineage>
</organism>
<dbReference type="PANTHER" id="PTHR42879">
    <property type="entry name" value="3-OXOACYL-(ACYL-CARRIER-PROTEIN) REDUCTASE"/>
    <property type="match status" value="1"/>
</dbReference>
<comment type="catalytic activity">
    <reaction evidence="4">
        <text>D-glucose + NADP(+) = D-glucono-1,5-lactone + NADPH + H(+)</text>
        <dbReference type="Rhea" id="RHEA:14405"/>
        <dbReference type="ChEBI" id="CHEBI:4167"/>
        <dbReference type="ChEBI" id="CHEBI:15378"/>
        <dbReference type="ChEBI" id="CHEBI:16217"/>
        <dbReference type="ChEBI" id="CHEBI:57783"/>
        <dbReference type="ChEBI" id="CHEBI:58349"/>
        <dbReference type="EC" id="1.1.1.47"/>
    </reaction>
</comment>
<dbReference type="HOGENOM" id="CLU_010194_1_2_9"/>
<dbReference type="EMBL" id="CP009920">
    <property type="protein sequence ID" value="AJI22862.1"/>
    <property type="molecule type" value="Genomic_DNA"/>
</dbReference>
<protein>
    <recommendedName>
        <fullName evidence="3">glucose 1-dehydrogenase [NAD(P)(+)]</fullName>
        <ecNumber evidence="3">1.1.1.47</ecNumber>
    </recommendedName>
</protein>
<evidence type="ECO:0000256" key="2">
    <source>
        <dbReference type="ARBA" id="ARBA00023002"/>
    </source>
</evidence>
<dbReference type="RefSeq" id="WP_034654841.1">
    <property type="nucleotide sequence ID" value="NZ_BCVB01000025.1"/>
</dbReference>
<name>A0A0B6AP35_PRIM2</name>
<dbReference type="PROSITE" id="PS00061">
    <property type="entry name" value="ADH_SHORT"/>
    <property type="match status" value="1"/>
</dbReference>
<keyword evidence="2" id="KW-0560">Oxidoreductase</keyword>
<evidence type="ECO:0000313" key="7">
    <source>
        <dbReference type="Proteomes" id="UP000031829"/>
    </source>
</evidence>
<dbReference type="InterPro" id="IPR002347">
    <property type="entry name" value="SDR_fam"/>
</dbReference>
<evidence type="ECO:0000256" key="3">
    <source>
        <dbReference type="ARBA" id="ARBA00024389"/>
    </source>
</evidence>
<dbReference type="FunFam" id="3.40.50.720:FF:000173">
    <property type="entry name" value="3-oxoacyl-[acyl-carrier protein] reductase"/>
    <property type="match status" value="1"/>
</dbReference>
<dbReference type="PANTHER" id="PTHR42879:SF2">
    <property type="entry name" value="3-OXOACYL-[ACYL-CARRIER-PROTEIN] REDUCTASE FABG"/>
    <property type="match status" value="1"/>
</dbReference>
<evidence type="ECO:0000313" key="6">
    <source>
        <dbReference type="EMBL" id="AJI22862.1"/>
    </source>
</evidence>
<dbReference type="PRINTS" id="PR00081">
    <property type="entry name" value="GDHRDH"/>
</dbReference>
<evidence type="ECO:0000256" key="5">
    <source>
        <dbReference type="ARBA" id="ARBA00048831"/>
    </source>
</evidence>
<dbReference type="Pfam" id="PF13561">
    <property type="entry name" value="adh_short_C2"/>
    <property type="match status" value="1"/>
</dbReference>
<dbReference type="GO" id="GO:0047936">
    <property type="term" value="F:glucose 1-dehydrogenase [NAD(P)+] activity"/>
    <property type="evidence" value="ECO:0007669"/>
    <property type="project" value="UniProtKB-EC"/>
</dbReference>
<dbReference type="InterPro" id="IPR020904">
    <property type="entry name" value="Sc_DH/Rdtase_CS"/>
</dbReference>
<evidence type="ECO:0000256" key="4">
    <source>
        <dbReference type="ARBA" id="ARBA00047555"/>
    </source>
</evidence>
<dbReference type="AlphaFoldDB" id="A0A0B6AP35"/>
<proteinExistence type="inferred from homology"/>
<dbReference type="InterPro" id="IPR036291">
    <property type="entry name" value="NAD(P)-bd_dom_sf"/>
</dbReference>
<reference evidence="6 7" key="1">
    <citation type="journal article" date="2015" name="Genome Announc.">
        <title>Complete genome sequences for 35 biothreat assay-relevant bacillus species.</title>
        <authorList>
            <person name="Johnson S.L."/>
            <person name="Daligault H.E."/>
            <person name="Davenport K.W."/>
            <person name="Jaissle J."/>
            <person name="Frey K.G."/>
            <person name="Ladner J.T."/>
            <person name="Broomall S.M."/>
            <person name="Bishop-Lilly K.A."/>
            <person name="Bruce D.C."/>
            <person name="Gibbons H.S."/>
            <person name="Coyne S.R."/>
            <person name="Lo C.C."/>
            <person name="Meincke L."/>
            <person name="Munk A.C."/>
            <person name="Koroleva G.I."/>
            <person name="Rosenzweig C.N."/>
            <person name="Palacios G.F."/>
            <person name="Redden C.L."/>
            <person name="Minogue T.D."/>
            <person name="Chain P.S."/>
        </authorList>
    </citation>
    <scope>NUCLEOTIDE SEQUENCE [LARGE SCALE GENOMIC DNA]</scope>
    <source>
        <strain evidence="7">ATCC 14581 / DSM 32 / JCM 2506 / NBRC 15308 / NCIMB 9376 / NCTC 10342 / NRRL B-14308 / VKM B-512</strain>
    </source>
</reference>
<dbReference type="EC" id="1.1.1.47" evidence="3"/>
<dbReference type="SUPFAM" id="SSF51735">
    <property type="entry name" value="NAD(P)-binding Rossmann-fold domains"/>
    <property type="match status" value="1"/>
</dbReference>
<sequence>MLLEGKVAIVSGSSRGIGKSIALTLAKNGASLVIIGTNTKLLTEVANEVQSMGRQCAVHLGDVTNPETATLAAEKTMSLFNKIDILVNNAGINMRSSTLDLKLDDWQKVLDVNLNGNLYFSKAVLPYMIERNYGKIVNVSSSTAKSGHKNAAPSYGASKAGVDYLTRHLALEMSGHNIYVNGVSPGPIETDMIKQWTEEYHQNVISNVPLKKLGTPQNVADVVLFLASSMSDFITGETINVNGGTYMN</sequence>
<dbReference type="PRINTS" id="PR00080">
    <property type="entry name" value="SDRFAMILY"/>
</dbReference>
<comment type="similarity">
    <text evidence="1">Belongs to the short-chain dehydrogenases/reductases (SDR) family.</text>
</comment>